<dbReference type="Gene3D" id="3.20.20.70">
    <property type="entry name" value="Aldolase class I"/>
    <property type="match status" value="1"/>
</dbReference>
<dbReference type="GO" id="GO:0016491">
    <property type="term" value="F:oxidoreductase activity"/>
    <property type="evidence" value="ECO:0007669"/>
    <property type="project" value="UniProtKB-KW"/>
</dbReference>
<dbReference type="InterPro" id="IPR051799">
    <property type="entry name" value="NADH_flavin_oxidoreductase"/>
</dbReference>
<dbReference type="Proteomes" id="UP000295063">
    <property type="component" value="Unassembled WGS sequence"/>
</dbReference>
<dbReference type="OrthoDB" id="9772736at2"/>
<evidence type="ECO:0000256" key="2">
    <source>
        <dbReference type="ARBA" id="ARBA00023002"/>
    </source>
</evidence>
<name>A0A4R1Q9P1_9FIRM</name>
<dbReference type="Pfam" id="PF00724">
    <property type="entry name" value="Oxidored_FMN"/>
    <property type="match status" value="1"/>
</dbReference>
<dbReference type="InterPro" id="IPR013785">
    <property type="entry name" value="Aldolase_TIM"/>
</dbReference>
<organism evidence="4 5">
    <name type="scientific">Anaerospora hongkongensis</name>
    <dbReference type="NCBI Taxonomy" id="244830"/>
    <lineage>
        <taxon>Bacteria</taxon>
        <taxon>Bacillati</taxon>
        <taxon>Bacillota</taxon>
        <taxon>Negativicutes</taxon>
        <taxon>Selenomonadales</taxon>
        <taxon>Sporomusaceae</taxon>
        <taxon>Anaerospora</taxon>
    </lineage>
</organism>
<dbReference type="PANTHER" id="PTHR43656:SF2">
    <property type="entry name" value="BINDING OXIDOREDUCTASE, PUTATIVE (AFU_ORTHOLOGUE AFUA_2G08260)-RELATED"/>
    <property type="match status" value="1"/>
</dbReference>
<feature type="domain" description="NADH:flavin oxidoreductase/NADH oxidase N-terminal" evidence="3">
    <location>
        <begin position="36"/>
        <end position="260"/>
    </location>
</feature>
<dbReference type="SUPFAM" id="SSF51395">
    <property type="entry name" value="FMN-linked oxidoreductases"/>
    <property type="match status" value="1"/>
</dbReference>
<comment type="caution">
    <text evidence="4">The sequence shown here is derived from an EMBL/GenBank/DDBJ whole genome shotgun (WGS) entry which is preliminary data.</text>
</comment>
<evidence type="ECO:0000313" key="5">
    <source>
        <dbReference type="Proteomes" id="UP000295063"/>
    </source>
</evidence>
<dbReference type="RefSeq" id="WP_132076706.1">
    <property type="nucleotide sequence ID" value="NZ_SLUI01000003.1"/>
</dbReference>
<dbReference type="InterPro" id="IPR001155">
    <property type="entry name" value="OxRdtase_FMN_N"/>
</dbReference>
<dbReference type="EMBL" id="SLUI01000003">
    <property type="protein sequence ID" value="TCL38637.1"/>
    <property type="molecule type" value="Genomic_DNA"/>
</dbReference>
<evidence type="ECO:0000259" key="3">
    <source>
        <dbReference type="Pfam" id="PF00724"/>
    </source>
</evidence>
<keyword evidence="2" id="KW-0560">Oxidoreductase</keyword>
<accession>A0A4R1Q9P1</accession>
<keyword evidence="1" id="KW-0285">Flavoprotein</keyword>
<evidence type="ECO:0000313" key="4">
    <source>
        <dbReference type="EMBL" id="TCL38637.1"/>
    </source>
</evidence>
<gene>
    <name evidence="4" type="ORF">EV210_103109</name>
</gene>
<keyword evidence="5" id="KW-1185">Reference proteome</keyword>
<proteinExistence type="predicted"/>
<sequence>MSHAKFHYQSLEELRQDIAERGYAIPLAASVEVLKQPLAIGSKKIPNRLSILPMEGCDGTRDGKPDELTLRRYQRFARGGAGLVWFEATAVVHEGRANPRQLQINDVTKESLQAMLGESLQAAAQAGHERPFTILQLTHSGRNSRPDGSPKQVIAARAAHLEGKLVEGYHMITDQELAELEDTYVHAAELAAEAGFDAVDIKSSHGYLLAELLMAHNREGIYGGSFANRTRLLCNIIDKIKQKVGNKLILAVRLGAYDSVPGGWGADKEDYRQPDLAEPVKLIQMLRDKGVTLFNISAGNPYYNPHVTRPYDTGSYLPPTHPLEHVNMLLNAARVMQEAVPDAIVMGSGLTWLRQYAPYVAAGCIEAGWMKLAGFGRQAFAYPDFAQDIVTTGALDTSKLCLACSKCTAIMRDGGRSGCVPRDAQVYAPIYRQGREGKSPYESDHVAEHV</sequence>
<evidence type="ECO:0000256" key="1">
    <source>
        <dbReference type="ARBA" id="ARBA00022630"/>
    </source>
</evidence>
<dbReference type="GO" id="GO:0010181">
    <property type="term" value="F:FMN binding"/>
    <property type="evidence" value="ECO:0007669"/>
    <property type="project" value="InterPro"/>
</dbReference>
<dbReference type="PANTHER" id="PTHR43656">
    <property type="entry name" value="BINDING OXIDOREDUCTASE, PUTATIVE (AFU_ORTHOLOGUE AFUA_2G08260)-RELATED"/>
    <property type="match status" value="1"/>
</dbReference>
<reference evidence="4 5" key="1">
    <citation type="submission" date="2019-03" db="EMBL/GenBank/DDBJ databases">
        <title>Genomic Encyclopedia of Type Strains, Phase IV (KMG-IV): sequencing the most valuable type-strain genomes for metagenomic binning, comparative biology and taxonomic classification.</title>
        <authorList>
            <person name="Goeker M."/>
        </authorList>
    </citation>
    <scope>NUCLEOTIDE SEQUENCE [LARGE SCALE GENOMIC DNA]</scope>
    <source>
        <strain evidence="4 5">DSM 15969</strain>
    </source>
</reference>
<protein>
    <submittedName>
        <fullName evidence="4">2,4-dienoyl-CoA reductase-like NADH-dependent reductase (Old Yellow Enzyme family)</fullName>
    </submittedName>
</protein>
<dbReference type="AlphaFoldDB" id="A0A4R1Q9P1"/>